<dbReference type="PANTHER" id="PTHR12442:SF26">
    <property type="entry name" value="CYTOPLASMIC DYNEIN 2 INTERMEDIATE CHAIN 2"/>
    <property type="match status" value="1"/>
</dbReference>
<accession>A0A1D1V9S6</accession>
<protein>
    <submittedName>
        <fullName evidence="4">Uncharacterized protein</fullName>
    </submittedName>
</protein>
<evidence type="ECO:0000256" key="3">
    <source>
        <dbReference type="ARBA" id="ARBA00022737"/>
    </source>
</evidence>
<gene>
    <name evidence="4" type="primary">RvY_09558-1</name>
    <name evidence="4" type="synonym">RvY_09558.1</name>
    <name evidence="4" type="ORF">RvY_09558</name>
</gene>
<keyword evidence="1" id="KW-0963">Cytoplasm</keyword>
<dbReference type="InterPro" id="IPR050687">
    <property type="entry name" value="Dynein_IC"/>
</dbReference>
<name>A0A1D1V9S6_RAMVA</name>
<reference evidence="4 5" key="1">
    <citation type="journal article" date="2016" name="Nat. Commun.">
        <title>Extremotolerant tardigrade genome and improved radiotolerance of human cultured cells by tardigrade-unique protein.</title>
        <authorList>
            <person name="Hashimoto T."/>
            <person name="Horikawa D.D."/>
            <person name="Saito Y."/>
            <person name="Kuwahara H."/>
            <person name="Kozuka-Hata H."/>
            <person name="Shin-I T."/>
            <person name="Minakuchi Y."/>
            <person name="Ohishi K."/>
            <person name="Motoyama A."/>
            <person name="Aizu T."/>
            <person name="Enomoto A."/>
            <person name="Kondo K."/>
            <person name="Tanaka S."/>
            <person name="Hara Y."/>
            <person name="Koshikawa S."/>
            <person name="Sagara H."/>
            <person name="Miura T."/>
            <person name="Yokobori S."/>
            <person name="Miyagawa K."/>
            <person name="Suzuki Y."/>
            <person name="Kubo T."/>
            <person name="Oyama M."/>
            <person name="Kohara Y."/>
            <person name="Fujiyama A."/>
            <person name="Arakawa K."/>
            <person name="Katayama T."/>
            <person name="Toyoda A."/>
            <person name="Kunieda T."/>
        </authorList>
    </citation>
    <scope>NUCLEOTIDE SEQUENCE [LARGE SCALE GENOMIC DNA]</scope>
    <source>
        <strain evidence="4 5">YOKOZUNA-1</strain>
    </source>
</reference>
<dbReference type="AlphaFoldDB" id="A0A1D1V9S6"/>
<dbReference type="EMBL" id="BDGG01000004">
    <property type="protein sequence ID" value="GAU98406.1"/>
    <property type="molecule type" value="Genomic_DNA"/>
</dbReference>
<keyword evidence="2" id="KW-0853">WD repeat</keyword>
<evidence type="ECO:0000313" key="4">
    <source>
        <dbReference type="EMBL" id="GAU98406.1"/>
    </source>
</evidence>
<dbReference type="SUPFAM" id="SSF50978">
    <property type="entry name" value="WD40 repeat-like"/>
    <property type="match status" value="1"/>
</dbReference>
<dbReference type="GO" id="GO:0097014">
    <property type="term" value="C:ciliary plasm"/>
    <property type="evidence" value="ECO:0007669"/>
    <property type="project" value="TreeGrafter"/>
</dbReference>
<dbReference type="GO" id="GO:0042073">
    <property type="term" value="P:intraciliary transport"/>
    <property type="evidence" value="ECO:0007669"/>
    <property type="project" value="TreeGrafter"/>
</dbReference>
<sequence length="104" mass="11479">MEEGVRATCSDWSPFRPFVFAVGTSFGDLLFYDVLSPQSGMRAAVSVKVFPSAITSLKFNKQNSDLIAVTGSEGSGVWKVPEILSESGLDERENFTKFVYQRES</sequence>
<dbReference type="Proteomes" id="UP000186922">
    <property type="component" value="Unassembled WGS sequence"/>
</dbReference>
<evidence type="ECO:0000256" key="1">
    <source>
        <dbReference type="ARBA" id="ARBA00022490"/>
    </source>
</evidence>
<dbReference type="InterPro" id="IPR015943">
    <property type="entry name" value="WD40/YVTN_repeat-like_dom_sf"/>
</dbReference>
<keyword evidence="3" id="KW-0677">Repeat</keyword>
<proteinExistence type="predicted"/>
<dbReference type="OrthoDB" id="445052at2759"/>
<dbReference type="Gene3D" id="2.130.10.10">
    <property type="entry name" value="YVTN repeat-like/Quinoprotein amine dehydrogenase"/>
    <property type="match status" value="1"/>
</dbReference>
<comment type="caution">
    <text evidence="4">The sequence shown here is derived from an EMBL/GenBank/DDBJ whole genome shotgun (WGS) entry which is preliminary data.</text>
</comment>
<dbReference type="GO" id="GO:0045504">
    <property type="term" value="F:dynein heavy chain binding"/>
    <property type="evidence" value="ECO:0007669"/>
    <property type="project" value="TreeGrafter"/>
</dbReference>
<evidence type="ECO:0000256" key="2">
    <source>
        <dbReference type="ARBA" id="ARBA00022574"/>
    </source>
</evidence>
<evidence type="ECO:0000313" key="5">
    <source>
        <dbReference type="Proteomes" id="UP000186922"/>
    </source>
</evidence>
<keyword evidence="5" id="KW-1185">Reference proteome</keyword>
<dbReference type="InterPro" id="IPR036322">
    <property type="entry name" value="WD40_repeat_dom_sf"/>
</dbReference>
<organism evidence="4 5">
    <name type="scientific">Ramazzottius varieornatus</name>
    <name type="common">Water bear</name>
    <name type="synonym">Tardigrade</name>
    <dbReference type="NCBI Taxonomy" id="947166"/>
    <lineage>
        <taxon>Eukaryota</taxon>
        <taxon>Metazoa</taxon>
        <taxon>Ecdysozoa</taxon>
        <taxon>Tardigrada</taxon>
        <taxon>Eutardigrada</taxon>
        <taxon>Parachela</taxon>
        <taxon>Hypsibioidea</taxon>
        <taxon>Ramazzottiidae</taxon>
        <taxon>Ramazzottius</taxon>
    </lineage>
</organism>
<dbReference type="GO" id="GO:0005868">
    <property type="term" value="C:cytoplasmic dynein complex"/>
    <property type="evidence" value="ECO:0007669"/>
    <property type="project" value="TreeGrafter"/>
</dbReference>
<dbReference type="GO" id="GO:0045503">
    <property type="term" value="F:dynein light chain binding"/>
    <property type="evidence" value="ECO:0007669"/>
    <property type="project" value="TreeGrafter"/>
</dbReference>
<dbReference type="PANTHER" id="PTHR12442">
    <property type="entry name" value="DYNEIN INTERMEDIATE CHAIN"/>
    <property type="match status" value="1"/>
</dbReference>